<feature type="domain" description="C2H2-type" evidence="12">
    <location>
        <begin position="672"/>
        <end position="699"/>
    </location>
</feature>
<feature type="domain" description="C2H2-type" evidence="12">
    <location>
        <begin position="532"/>
        <end position="559"/>
    </location>
</feature>
<dbReference type="InterPro" id="IPR013087">
    <property type="entry name" value="Znf_C2H2_type"/>
</dbReference>
<feature type="compositionally biased region" description="Polar residues" evidence="11">
    <location>
        <begin position="319"/>
        <end position="332"/>
    </location>
</feature>
<keyword evidence="2" id="KW-0479">Metal-binding</keyword>
<evidence type="ECO:0000256" key="9">
    <source>
        <dbReference type="ARBA" id="ARBA00023242"/>
    </source>
</evidence>
<keyword evidence="5" id="KW-0862">Zinc</keyword>
<protein>
    <recommendedName>
        <fullName evidence="12">C2H2-type domain-containing protein</fullName>
    </recommendedName>
</protein>
<keyword evidence="4 10" id="KW-0863">Zinc-finger</keyword>
<dbReference type="Ensembl" id="ENSOTST00005086536.2">
    <property type="protein sequence ID" value="ENSOTSP00005079871.2"/>
    <property type="gene ID" value="ENSOTSG00005037553.2"/>
</dbReference>
<dbReference type="PANTHER" id="PTHR16515:SF66">
    <property type="entry name" value="C2H2-TYPE DOMAIN-CONTAINING PROTEIN"/>
    <property type="match status" value="1"/>
</dbReference>
<evidence type="ECO:0000256" key="2">
    <source>
        <dbReference type="ARBA" id="ARBA00022723"/>
    </source>
</evidence>
<dbReference type="InterPro" id="IPR050331">
    <property type="entry name" value="Zinc_finger"/>
</dbReference>
<evidence type="ECO:0000256" key="1">
    <source>
        <dbReference type="ARBA" id="ARBA00004123"/>
    </source>
</evidence>
<dbReference type="Proteomes" id="UP000694402">
    <property type="component" value="Unassembled WGS sequence"/>
</dbReference>
<dbReference type="FunFam" id="3.30.160.60:FF:000072">
    <property type="entry name" value="zinc finger protein 143 isoform X1"/>
    <property type="match status" value="1"/>
</dbReference>
<sequence>MAESPFPLPSLGLLVPPLRMMSAVMWQVVRQGNTKHYGKLEEFVSMVTEVVPELLSNRQRWLLILALRGRVTLELIRSGHPDDLKAVQTHLDRITASGLKQSNDAAIEFAEANFLKLIQSLVEDPDRREHFFKVVFPVEYGPNFDSVCQVVFPVEYGPNFDSVCQVVFPVEYGPNFDSVCQVVFPVEYGPNFDSSLQTLVCHFLSRLEELLPVPDFKQTALLISAAPSVLEDYMHCVSHGEDLKSLLQNQHCPGKLPKSVPSRTEDRLLVSLSFPPSLRLANASRHSARDSPPLEIRDDQGVSTDSLTGQWAELKTSVDKNTGTDSVETQGSEGEDHLKERRKSEEGREAVVSEHQYSLSSTTAEHAPSASSGVSSEQPRQRVAHKCPQCGRCFIYRYEMLEHQRLHTGENPYKCSQCGKTFRRSSEMSTHRRTQCSNAAYVCIKCGSSFGSVRERVSHRCCRRASGLGQAGQFECPQCGKIFKWHNSLKKHLVTHSTDKVFNCRYCGEGPFPGVAELRAHQKAHGAEDKPYKCKQCGKGFSSQVWQNNHEQRHSQERSKICPSCGKAFRCKGDLKLHMRTHTGERPYQCTYCTKRFSVNGNLTIHIRTHTGEKPFLCSDCGKAFCSAGELQIHRRTHTGERPYKCTVCEKGFTMASKVTLHMRVHTGVRPYICHECGKAFSRGAELKKHVLNHTGVRPYPCHLCSKTYTCLNHLKRHLKTHSASQSLDVSSGSTVE</sequence>
<comment type="subcellular location">
    <subcellularLocation>
        <location evidence="1">Nucleus</location>
    </subcellularLocation>
</comment>
<proteinExistence type="predicted"/>
<dbReference type="FunFam" id="3.30.160.60:FF:000045">
    <property type="entry name" value="ZFP69 zinc finger protein B"/>
    <property type="match status" value="1"/>
</dbReference>
<dbReference type="GO" id="GO:0010468">
    <property type="term" value="P:regulation of gene expression"/>
    <property type="evidence" value="ECO:0007669"/>
    <property type="project" value="TreeGrafter"/>
</dbReference>
<evidence type="ECO:0000313" key="14">
    <source>
        <dbReference type="Proteomes" id="UP000694402"/>
    </source>
</evidence>
<dbReference type="FunFam" id="3.30.160.60:FF:000450">
    <property type="entry name" value="PR domain zinc finger protein 14"/>
    <property type="match status" value="1"/>
</dbReference>
<feature type="domain" description="C2H2-type" evidence="12">
    <location>
        <begin position="700"/>
        <end position="727"/>
    </location>
</feature>
<accession>A0A8C8IH52</accession>
<feature type="compositionally biased region" description="Basic and acidic residues" evidence="11">
    <location>
        <begin position="334"/>
        <end position="352"/>
    </location>
</feature>
<keyword evidence="8" id="KW-0804">Transcription</keyword>
<dbReference type="PROSITE" id="PS00028">
    <property type="entry name" value="ZINC_FINGER_C2H2_1"/>
    <property type="match status" value="9"/>
</dbReference>
<keyword evidence="6" id="KW-0805">Transcription regulation</keyword>
<dbReference type="GO" id="GO:0005634">
    <property type="term" value="C:nucleus"/>
    <property type="evidence" value="ECO:0007669"/>
    <property type="project" value="UniProtKB-SubCell"/>
</dbReference>
<keyword evidence="3" id="KW-0677">Repeat</keyword>
<dbReference type="AlphaFoldDB" id="A0A8C8IH52"/>
<organism evidence="13 14">
    <name type="scientific">Oncorhynchus tshawytscha</name>
    <name type="common">Chinook salmon</name>
    <name type="synonym">Salmo tshawytscha</name>
    <dbReference type="NCBI Taxonomy" id="74940"/>
    <lineage>
        <taxon>Eukaryota</taxon>
        <taxon>Metazoa</taxon>
        <taxon>Chordata</taxon>
        <taxon>Craniata</taxon>
        <taxon>Vertebrata</taxon>
        <taxon>Euteleostomi</taxon>
        <taxon>Actinopterygii</taxon>
        <taxon>Neopterygii</taxon>
        <taxon>Teleostei</taxon>
        <taxon>Protacanthopterygii</taxon>
        <taxon>Salmoniformes</taxon>
        <taxon>Salmonidae</taxon>
        <taxon>Salmoninae</taxon>
        <taxon>Oncorhynchus</taxon>
    </lineage>
</organism>
<reference evidence="13" key="2">
    <citation type="submission" date="2025-09" db="UniProtKB">
        <authorList>
            <consortium name="Ensembl"/>
        </authorList>
    </citation>
    <scope>IDENTIFICATION</scope>
</reference>
<feature type="domain" description="C2H2-type" evidence="12">
    <location>
        <begin position="413"/>
        <end position="440"/>
    </location>
</feature>
<feature type="domain" description="C2H2-type" evidence="12">
    <location>
        <begin position="644"/>
        <end position="671"/>
    </location>
</feature>
<evidence type="ECO:0000256" key="7">
    <source>
        <dbReference type="ARBA" id="ARBA00023125"/>
    </source>
</evidence>
<dbReference type="PROSITE" id="PS50157">
    <property type="entry name" value="ZINC_FINGER_C2H2_2"/>
    <property type="match status" value="10"/>
</dbReference>
<reference evidence="13" key="1">
    <citation type="submission" date="2025-08" db="UniProtKB">
        <authorList>
            <consortium name="Ensembl"/>
        </authorList>
    </citation>
    <scope>IDENTIFICATION</scope>
</reference>
<feature type="domain" description="C2H2-type" evidence="12">
    <location>
        <begin position="588"/>
        <end position="615"/>
    </location>
</feature>
<dbReference type="GeneTree" id="ENSGT00940000162638"/>
<feature type="domain" description="C2H2-type" evidence="12">
    <location>
        <begin position="560"/>
        <end position="587"/>
    </location>
</feature>
<keyword evidence="7" id="KW-0238">DNA-binding</keyword>
<dbReference type="GO" id="GO:0008270">
    <property type="term" value="F:zinc ion binding"/>
    <property type="evidence" value="ECO:0007669"/>
    <property type="project" value="UniProtKB-KW"/>
</dbReference>
<gene>
    <name evidence="13" type="primary">ALKBH8</name>
</gene>
<feature type="domain" description="C2H2-type" evidence="12">
    <location>
        <begin position="385"/>
        <end position="412"/>
    </location>
</feature>
<evidence type="ECO:0000256" key="8">
    <source>
        <dbReference type="ARBA" id="ARBA00023163"/>
    </source>
</evidence>
<dbReference type="InterPro" id="IPR029400">
    <property type="entry name" value="TINF2_N"/>
</dbReference>
<evidence type="ECO:0000256" key="11">
    <source>
        <dbReference type="SAM" id="MobiDB-lite"/>
    </source>
</evidence>
<dbReference type="SMART" id="SM00355">
    <property type="entry name" value="ZnF_C2H2"/>
    <property type="match status" value="12"/>
</dbReference>
<feature type="domain" description="C2H2-type" evidence="12">
    <location>
        <begin position="616"/>
        <end position="643"/>
    </location>
</feature>
<dbReference type="Pfam" id="PF13894">
    <property type="entry name" value="zf-C2H2_4"/>
    <property type="match status" value="1"/>
</dbReference>
<dbReference type="PANTHER" id="PTHR16515">
    <property type="entry name" value="PR DOMAIN ZINC FINGER PROTEIN"/>
    <property type="match status" value="1"/>
</dbReference>
<feature type="region of interest" description="Disordered" evidence="11">
    <location>
        <begin position="283"/>
        <end position="381"/>
    </location>
</feature>
<dbReference type="FunFam" id="3.30.160.60:FF:000384">
    <property type="entry name" value="Zinc finger protein 550"/>
    <property type="match status" value="1"/>
</dbReference>
<keyword evidence="14" id="KW-1185">Reference proteome</keyword>
<dbReference type="FunFam" id="3.30.160.60:FF:002343">
    <property type="entry name" value="Zinc finger protein 33A"/>
    <property type="match status" value="3"/>
</dbReference>
<dbReference type="CDD" id="cd11657">
    <property type="entry name" value="TIN2_N"/>
    <property type="match status" value="1"/>
</dbReference>
<evidence type="ECO:0000256" key="10">
    <source>
        <dbReference type="PROSITE-ProRule" id="PRU00042"/>
    </source>
</evidence>
<keyword evidence="9" id="KW-0539">Nucleus</keyword>
<evidence type="ECO:0000256" key="4">
    <source>
        <dbReference type="ARBA" id="ARBA00022771"/>
    </source>
</evidence>
<dbReference type="GO" id="GO:0003677">
    <property type="term" value="F:DNA binding"/>
    <property type="evidence" value="ECO:0007669"/>
    <property type="project" value="UniProtKB-KW"/>
</dbReference>
<feature type="compositionally biased region" description="Polar residues" evidence="11">
    <location>
        <begin position="355"/>
        <end position="378"/>
    </location>
</feature>
<feature type="domain" description="C2H2-type" evidence="12">
    <location>
        <begin position="474"/>
        <end position="501"/>
    </location>
</feature>
<dbReference type="FunFam" id="3.30.160.60:FF:000446">
    <property type="entry name" value="Zinc finger protein"/>
    <property type="match status" value="1"/>
</dbReference>
<evidence type="ECO:0000313" key="13">
    <source>
        <dbReference type="Ensembl" id="ENSOTSP00005079871.2"/>
    </source>
</evidence>
<evidence type="ECO:0000256" key="3">
    <source>
        <dbReference type="ARBA" id="ARBA00022737"/>
    </source>
</evidence>
<dbReference type="Pfam" id="PF14973">
    <property type="entry name" value="TINF2_N"/>
    <property type="match status" value="2"/>
</dbReference>
<name>A0A8C8IH52_ONCTS</name>
<evidence type="ECO:0000256" key="6">
    <source>
        <dbReference type="ARBA" id="ARBA00023015"/>
    </source>
</evidence>
<dbReference type="Pfam" id="PF00096">
    <property type="entry name" value="zf-C2H2"/>
    <property type="match status" value="8"/>
</dbReference>
<evidence type="ECO:0000259" key="12">
    <source>
        <dbReference type="PROSITE" id="PS50157"/>
    </source>
</evidence>
<evidence type="ECO:0000256" key="5">
    <source>
        <dbReference type="ARBA" id="ARBA00022833"/>
    </source>
</evidence>